<dbReference type="PROSITE" id="PS51782">
    <property type="entry name" value="LYSM"/>
    <property type="match status" value="1"/>
</dbReference>
<dbReference type="STRING" id="1616.IV73_GL000179"/>
<evidence type="ECO:0000313" key="3">
    <source>
        <dbReference type="Proteomes" id="UP000051655"/>
    </source>
</evidence>
<reference evidence="2 3" key="1">
    <citation type="journal article" date="2015" name="Genome Announc.">
        <title>Expanding the biotechnology potential of lactobacilli through comparative genomics of 213 strains and associated genera.</title>
        <authorList>
            <person name="Sun Z."/>
            <person name="Harris H.M."/>
            <person name="McCann A."/>
            <person name="Guo C."/>
            <person name="Argimon S."/>
            <person name="Zhang W."/>
            <person name="Yang X."/>
            <person name="Jeffery I.B."/>
            <person name="Cooney J.C."/>
            <person name="Kagawa T.F."/>
            <person name="Liu W."/>
            <person name="Song Y."/>
            <person name="Salvetti E."/>
            <person name="Wrobel A."/>
            <person name="Rasinkangas P."/>
            <person name="Parkhill J."/>
            <person name="Rea M.C."/>
            <person name="O'Sullivan O."/>
            <person name="Ritari J."/>
            <person name="Douillard F.P."/>
            <person name="Paul Ross R."/>
            <person name="Yang R."/>
            <person name="Briner A.E."/>
            <person name="Felis G.E."/>
            <person name="de Vos W.M."/>
            <person name="Barrangou R."/>
            <person name="Klaenhammer T.R."/>
            <person name="Caufield P.W."/>
            <person name="Cui Y."/>
            <person name="Zhang H."/>
            <person name="O'Toole P.W."/>
        </authorList>
    </citation>
    <scope>NUCLEOTIDE SEQUENCE [LARGE SCALE GENOMIC DNA]</scope>
    <source>
        <strain evidence="2 3">DSM 20593</strain>
    </source>
</reference>
<dbReference type="PATRIC" id="fig|1616.3.peg.185"/>
<evidence type="ECO:0000259" key="1">
    <source>
        <dbReference type="PROSITE" id="PS51782"/>
    </source>
</evidence>
<dbReference type="EMBL" id="JQBP01000001">
    <property type="protein sequence ID" value="KRN75685.1"/>
    <property type="molecule type" value="Genomic_DNA"/>
</dbReference>
<dbReference type="Gene3D" id="3.10.350.10">
    <property type="entry name" value="LysM domain"/>
    <property type="match status" value="1"/>
</dbReference>
<keyword evidence="3" id="KW-1185">Reference proteome</keyword>
<dbReference type="Proteomes" id="UP000051655">
    <property type="component" value="Unassembled WGS sequence"/>
</dbReference>
<dbReference type="SMART" id="SM00257">
    <property type="entry name" value="LysM"/>
    <property type="match status" value="1"/>
</dbReference>
<dbReference type="OrthoDB" id="2969869at2"/>
<protein>
    <recommendedName>
        <fullName evidence="1">LysM domain-containing protein</fullName>
    </recommendedName>
</protein>
<gene>
    <name evidence="2" type="ORF">IV73_GL000179</name>
</gene>
<dbReference type="InterPro" id="IPR018392">
    <property type="entry name" value="LysM"/>
</dbReference>
<sequence length="186" mass="21128">MAYLQGSHGKKVELTIESENENLDLSVSTHPVETGSPITDHSQLNNKSFSFTGLIMGKDQSEVDDKYVQLLWWCQDGEVLSYRGAIVHNGLIISRLSKTFDEGGYTNAVKVEIELTAVYMVKLDWVKNKNYGKKQANPNGGVWVTVVPGNTYWGWWQRYGTSIDQLRAWNHWPDRQIPVGVRARVK</sequence>
<feature type="domain" description="LysM" evidence="1">
    <location>
        <begin position="142"/>
        <end position="186"/>
    </location>
</feature>
<dbReference type="SUPFAM" id="SSF54106">
    <property type="entry name" value="LysM domain"/>
    <property type="match status" value="1"/>
</dbReference>
<dbReference type="InterPro" id="IPR036779">
    <property type="entry name" value="LysM_dom_sf"/>
</dbReference>
<dbReference type="RefSeq" id="WP_057753465.1">
    <property type="nucleotide sequence ID" value="NZ_JQBP01000001.1"/>
</dbReference>
<organism evidence="2 3">
    <name type="scientific">Weissella kandleri</name>
    <dbReference type="NCBI Taxonomy" id="1616"/>
    <lineage>
        <taxon>Bacteria</taxon>
        <taxon>Bacillati</taxon>
        <taxon>Bacillota</taxon>
        <taxon>Bacilli</taxon>
        <taxon>Lactobacillales</taxon>
        <taxon>Lactobacillaceae</taxon>
        <taxon>Weissella</taxon>
    </lineage>
</organism>
<dbReference type="Pfam" id="PF21821">
    <property type="entry name" value="Dit_like"/>
    <property type="match status" value="1"/>
</dbReference>
<dbReference type="AlphaFoldDB" id="A0A0R2JK70"/>
<evidence type="ECO:0000313" key="2">
    <source>
        <dbReference type="EMBL" id="KRN75685.1"/>
    </source>
</evidence>
<name>A0A0R2JK70_9LACO</name>
<dbReference type="Pfam" id="PF01476">
    <property type="entry name" value="LysM"/>
    <property type="match status" value="1"/>
</dbReference>
<proteinExistence type="predicted"/>
<dbReference type="CDD" id="cd00118">
    <property type="entry name" value="LysM"/>
    <property type="match status" value="1"/>
</dbReference>
<dbReference type="InterPro" id="IPR048494">
    <property type="entry name" value="Dit-like_N"/>
</dbReference>
<comment type="caution">
    <text evidence="2">The sequence shown here is derived from an EMBL/GenBank/DDBJ whole genome shotgun (WGS) entry which is preliminary data.</text>
</comment>
<accession>A0A0R2JK70</accession>